<dbReference type="SMART" id="SM00823">
    <property type="entry name" value="PKS_PP"/>
    <property type="match status" value="1"/>
</dbReference>
<evidence type="ECO:0000256" key="4">
    <source>
        <dbReference type="ARBA" id="ARBA00006432"/>
    </source>
</evidence>
<evidence type="ECO:0000313" key="21">
    <source>
        <dbReference type="Proteomes" id="UP000193467"/>
    </source>
</evidence>
<evidence type="ECO:0000256" key="6">
    <source>
        <dbReference type="ARBA" id="ARBA00013073"/>
    </source>
</evidence>
<dbReference type="GO" id="GO:0004043">
    <property type="term" value="F:L-aminoadipate-semialdehyde dehydrogenase [NAD(P)+] activity"/>
    <property type="evidence" value="ECO:0007669"/>
    <property type="project" value="UniProtKB-EC"/>
</dbReference>
<dbReference type="PIRSF" id="PIRSF001617">
    <property type="entry name" value="Alpha-AR"/>
    <property type="match status" value="1"/>
</dbReference>
<name>A0A1Y2G065_9BASI</name>
<dbReference type="SUPFAM" id="SSF56801">
    <property type="entry name" value="Acetyl-CoA synthetase-like"/>
    <property type="match status" value="1"/>
</dbReference>
<comment type="cofactor">
    <cofactor evidence="1">
        <name>pantetheine 4'-phosphate</name>
        <dbReference type="ChEBI" id="CHEBI:47942"/>
    </cofactor>
</comment>
<sequence>MATPVARWLARLADLPSLQLPTDYPRPGNESLVEAQEKRVIDDRTASALVRLGHFVEDDDEESEDEDEPASIDGKLSKTSRQQQRPTAFHLLLASFVVLLHRYTGDTDLVIATSSPSSPDPLLLRIKLDPTDSFWSLIKRVQFLEQEAEDDKIPYDTLLEALGHGKNTEEGGPPAAPLFRVRFFDETDETERAFVKETSLTSDLTVFVTSTSSTPSSGTGTPTSLRTSLLPPRISLTLSYNSLVFSHPRISFTLDQLVHLVNHAAAHPLDPIGSISLLTVKQRKFLPDPRKDLEWTGYRGAITDIFSANAQKFPERTCIVESLAPEEIGGKNGLRQFTYQQIDEASNVLAHHLVKSGVQREEVVTVYSTRGVDLVVAVMGVLKAGATFSVIDPAYPPARQTIYLQVAQPRALVILAAAGSLLPPVRAYVEKELQIRVEVPALQLTTSGLLLGSKPSDGADVLADVQQLKSQPLNIPLGPDSVGTLSFTSGSTGIPKGVRGRHFSLTHFFPWMGETFGLDESSKFTMLSGIAHDPIQRDIFTPLFLGAQLHIPTAEDIGTPGRLAEWMADSQVTVTHLTPAMGQLLSAQATRPIPSLLNAFFVGDILTKRDCTRLQQLANNVRIINMFGTTETQRAVSYFPIPSLSSDPTFLKTRKDIMPAGSGMINVQLLVVNRNDKNQICAVGEVGEIYVRSGGLAEGYLQLPEATSEKFVANWFGAGIDREDSIKAGDAPWKPYWHGVRDRMYRTGDLGRYNPDGTVECTGRADDQIKIRGFRIELGEIDTHLSRHPAVRENVTLVRRDKYEEKVLVAYFVPLVGSKELEGLVSSAEEDIAEPAPGGKLTATEVAKGLKRYRKLIKDIREYLKTKLPSYSVPSVFVPLARMPLNPNGKIDKPALPFPDTVAAASSATKSSSSEQLTPTERTIHDIWLRLLPSPPADIPLDESFFDLGGHSILATRLIFELRKSLAVGAPLGIVFDFPTIRTLAKELDSLRDSDLGLSKTDAPVADTEYAEDEPVLVKGLRAKYDKPEVKAGPKTVFLTGATGFLGAFILKDLLTARRSQTKKVICHVRAKTAEAALGRLKDSGEGRGAWDDKWVEEGIVEVVVGDLEQEKLGLSEADWSRVAEEADVIIHNGALVHWIYPYAKLRPANVLATVAIIELAATTRAKVLSFVSTTATIEKGHYVRMADEIVARGGKGVPESDSLDVGKAGLKGGYGQTKWVAERLIMEAGRRGLAGSIIRPAYVVGDSRSAVTNTDDFLWRLVKGCIQLGHIPDIHNTINMVPVDHIARITAVSAFQSPEEPLRVHQVTARPAPRFNNFLAALARYGYAVQKTEYLPWRTLLEQHVLASQDNALFPLLHFVLDDLPTSTKAAELDDTNTVALLKKAGEIPAMTVDDKQMGLYLAWLVAAGFLEQPTGEGRVPLPKLDLAGGVARAIGRSGAH</sequence>
<dbReference type="PROSITE" id="PS50075">
    <property type="entry name" value="CARRIER"/>
    <property type="match status" value="1"/>
</dbReference>
<keyword evidence="7" id="KW-0596">Phosphopantetheine</keyword>
<evidence type="ECO:0000259" key="19">
    <source>
        <dbReference type="PROSITE" id="PS50075"/>
    </source>
</evidence>
<evidence type="ECO:0000256" key="12">
    <source>
        <dbReference type="ARBA" id="ARBA00023154"/>
    </source>
</evidence>
<dbReference type="InterPro" id="IPR045851">
    <property type="entry name" value="AMP-bd_C_sf"/>
</dbReference>
<keyword evidence="21" id="KW-1185">Reference proteome</keyword>
<dbReference type="SUPFAM" id="SSF52777">
    <property type="entry name" value="CoA-dependent acyltransferases"/>
    <property type="match status" value="1"/>
</dbReference>
<dbReference type="Gene3D" id="3.40.50.720">
    <property type="entry name" value="NAD(P)-binding Rossmann-like Domain"/>
    <property type="match status" value="1"/>
</dbReference>
<dbReference type="Pfam" id="PF00501">
    <property type="entry name" value="AMP-binding"/>
    <property type="match status" value="1"/>
</dbReference>
<dbReference type="InterPro" id="IPR009081">
    <property type="entry name" value="PP-bd_ACP"/>
</dbReference>
<comment type="pathway">
    <text evidence="3">Amino-acid biosynthesis; L-lysine biosynthesis via AAA pathway; L-lysine from L-alpha-aminoadipate (fungal route): step 1/3.</text>
</comment>
<feature type="domain" description="Carrier" evidence="19">
    <location>
        <begin position="915"/>
        <end position="992"/>
    </location>
</feature>
<dbReference type="NCBIfam" id="TIGR01733">
    <property type="entry name" value="AA-adenyl-dom"/>
    <property type="match status" value="1"/>
</dbReference>
<keyword evidence="9" id="KW-0028">Amino-acid biosynthesis</keyword>
<dbReference type="SUPFAM" id="SSF51735">
    <property type="entry name" value="NAD(P)-binding Rossmann-fold domains"/>
    <property type="match status" value="1"/>
</dbReference>
<dbReference type="InterPro" id="IPR036736">
    <property type="entry name" value="ACP-like_sf"/>
</dbReference>
<dbReference type="InParanoid" id="A0A1Y2G065"/>
<dbReference type="Gene3D" id="3.30.559.30">
    <property type="entry name" value="Nonribosomal peptide synthetase, condensation domain"/>
    <property type="match status" value="1"/>
</dbReference>
<dbReference type="NCBIfam" id="TIGR01746">
    <property type="entry name" value="Thioester-redct"/>
    <property type="match status" value="1"/>
</dbReference>
<comment type="function">
    <text evidence="2">Catalyzes the activation of alpha-aminoadipate by ATP-dependent adenylation and the reduction of activated alpha-aminoadipate by NADPH. The activated alpha-aminoadipate is bound to the phosphopantheinyl group of the enzyme itself before it is reduced to (S)-2-amino-6-oxohexanoate.</text>
</comment>
<evidence type="ECO:0000256" key="9">
    <source>
        <dbReference type="ARBA" id="ARBA00022605"/>
    </source>
</evidence>
<evidence type="ECO:0000256" key="10">
    <source>
        <dbReference type="ARBA" id="ARBA00022857"/>
    </source>
</evidence>
<dbReference type="Pfam" id="PF00668">
    <property type="entry name" value="Condensation"/>
    <property type="match status" value="1"/>
</dbReference>
<keyword evidence="12" id="KW-0457">Lysine biosynthesis</keyword>
<dbReference type="FunCoup" id="A0A1Y2G065">
    <property type="interactions" value="89"/>
</dbReference>
<evidence type="ECO:0000256" key="15">
    <source>
        <dbReference type="ARBA" id="ARBA00048260"/>
    </source>
</evidence>
<dbReference type="OrthoDB" id="329835at2759"/>
<dbReference type="GO" id="GO:0019878">
    <property type="term" value="P:lysine biosynthetic process via aminoadipic acid"/>
    <property type="evidence" value="ECO:0007669"/>
    <property type="project" value="UniProtKB-UniPathway"/>
</dbReference>
<dbReference type="PANTHER" id="PTHR44845:SF1">
    <property type="entry name" value="L-2-AMINOADIPATE REDUCTASE"/>
    <property type="match status" value="1"/>
</dbReference>
<dbReference type="InterPro" id="IPR010080">
    <property type="entry name" value="Thioester_reductase-like_dom"/>
</dbReference>
<evidence type="ECO:0000256" key="11">
    <source>
        <dbReference type="ARBA" id="ARBA00023002"/>
    </source>
</evidence>
<evidence type="ECO:0000256" key="18">
    <source>
        <dbReference type="SAM" id="MobiDB-lite"/>
    </source>
</evidence>
<comment type="catalytic activity">
    <reaction evidence="15">
        <text>(S)-2-amino-6-oxohexanoate + AMP + diphosphate + NADP(+) = L-2-aminoadipate + ATP + NADPH + H(+)</text>
        <dbReference type="Rhea" id="RHEA:46936"/>
        <dbReference type="ChEBI" id="CHEBI:15378"/>
        <dbReference type="ChEBI" id="CHEBI:30616"/>
        <dbReference type="ChEBI" id="CHEBI:33019"/>
        <dbReference type="ChEBI" id="CHEBI:57783"/>
        <dbReference type="ChEBI" id="CHEBI:58321"/>
        <dbReference type="ChEBI" id="CHEBI:58349"/>
        <dbReference type="ChEBI" id="CHEBI:58672"/>
        <dbReference type="ChEBI" id="CHEBI:456215"/>
        <dbReference type="EC" id="1.2.1.95"/>
    </reaction>
</comment>
<dbReference type="InterPro" id="IPR013120">
    <property type="entry name" value="FAR_NAD-bd"/>
</dbReference>
<evidence type="ECO:0000256" key="2">
    <source>
        <dbReference type="ARBA" id="ARBA00003499"/>
    </source>
</evidence>
<feature type="region of interest" description="Disordered" evidence="18">
    <location>
        <begin position="55"/>
        <end position="81"/>
    </location>
</feature>
<keyword evidence="10" id="KW-0521">NADP</keyword>
<dbReference type="Proteomes" id="UP000193467">
    <property type="component" value="Unassembled WGS sequence"/>
</dbReference>
<gene>
    <name evidence="20" type="ORF">BCR35DRAFT_287260</name>
</gene>
<dbReference type="InterPro" id="IPR000873">
    <property type="entry name" value="AMP-dep_synth/lig_dom"/>
</dbReference>
<dbReference type="InterPro" id="IPR001242">
    <property type="entry name" value="Condensation_dom"/>
</dbReference>
<dbReference type="PANTHER" id="PTHR44845">
    <property type="entry name" value="CARRIER DOMAIN-CONTAINING PROTEIN"/>
    <property type="match status" value="1"/>
</dbReference>
<evidence type="ECO:0000256" key="13">
    <source>
        <dbReference type="ARBA" id="ARBA00031335"/>
    </source>
</evidence>
<dbReference type="Gene3D" id="3.30.300.30">
    <property type="match status" value="1"/>
</dbReference>
<reference evidence="20 21" key="1">
    <citation type="submission" date="2016-07" db="EMBL/GenBank/DDBJ databases">
        <title>Pervasive Adenine N6-methylation of Active Genes in Fungi.</title>
        <authorList>
            <consortium name="DOE Joint Genome Institute"/>
            <person name="Mondo S.J."/>
            <person name="Dannebaum R.O."/>
            <person name="Kuo R.C."/>
            <person name="Labutti K."/>
            <person name="Haridas S."/>
            <person name="Kuo A."/>
            <person name="Salamov A."/>
            <person name="Ahrendt S.R."/>
            <person name="Lipzen A."/>
            <person name="Sullivan W."/>
            <person name="Andreopoulos W.B."/>
            <person name="Clum A."/>
            <person name="Lindquist E."/>
            <person name="Daum C."/>
            <person name="Ramamoorthy G.K."/>
            <person name="Gryganskyi A."/>
            <person name="Culley D."/>
            <person name="Magnuson J.K."/>
            <person name="James T.Y."/>
            <person name="O'Malley M.A."/>
            <person name="Stajich J.E."/>
            <person name="Spatafora J.W."/>
            <person name="Visel A."/>
            <person name="Grigoriev I.V."/>
        </authorList>
    </citation>
    <scope>NUCLEOTIDE SEQUENCE [LARGE SCALE GENOMIC DNA]</scope>
    <source>
        <strain evidence="20 21">62-1032</strain>
    </source>
</reference>
<dbReference type="PROSITE" id="PS00455">
    <property type="entry name" value="AMP_BINDING"/>
    <property type="match status" value="1"/>
</dbReference>
<dbReference type="InterPro" id="IPR010071">
    <property type="entry name" value="AA_adenyl_dom"/>
</dbReference>
<organism evidence="20 21">
    <name type="scientific">Leucosporidium creatinivorum</name>
    <dbReference type="NCBI Taxonomy" id="106004"/>
    <lineage>
        <taxon>Eukaryota</taxon>
        <taxon>Fungi</taxon>
        <taxon>Dikarya</taxon>
        <taxon>Basidiomycota</taxon>
        <taxon>Pucciniomycotina</taxon>
        <taxon>Microbotryomycetes</taxon>
        <taxon>Leucosporidiales</taxon>
        <taxon>Leucosporidium</taxon>
    </lineage>
</organism>
<dbReference type="InterPro" id="IPR020845">
    <property type="entry name" value="AMP-binding_CS"/>
</dbReference>
<keyword evidence="11" id="KW-0560">Oxidoreductase</keyword>
<dbReference type="InterPro" id="IPR006162">
    <property type="entry name" value="Ppantetheine_attach_site"/>
</dbReference>
<evidence type="ECO:0000256" key="16">
    <source>
        <dbReference type="ARBA" id="ARBA00048414"/>
    </source>
</evidence>
<dbReference type="Pfam" id="PF00550">
    <property type="entry name" value="PP-binding"/>
    <property type="match status" value="1"/>
</dbReference>
<dbReference type="NCBIfam" id="TIGR03443">
    <property type="entry name" value="alpha_am_amid"/>
    <property type="match status" value="1"/>
</dbReference>
<protein>
    <recommendedName>
        <fullName evidence="14">Alpha-aminoadipate reductase</fullName>
        <ecNumber evidence="6">1.2.1.31</ecNumber>
        <ecNumber evidence="5">1.2.1.95</ecNumber>
    </recommendedName>
    <alternativeName>
        <fullName evidence="13">L-aminoadipate-semialdehyde dehydrogenase</fullName>
    </alternativeName>
</protein>
<dbReference type="FunFam" id="3.40.50.720:FF:000787">
    <property type="entry name" value="L-2-aminoadipate reductase"/>
    <property type="match status" value="1"/>
</dbReference>
<dbReference type="EC" id="1.2.1.31" evidence="6"/>
<dbReference type="CDD" id="cd05235">
    <property type="entry name" value="SDR_e1"/>
    <property type="match status" value="1"/>
</dbReference>
<dbReference type="GO" id="GO:0031177">
    <property type="term" value="F:phosphopantetheine binding"/>
    <property type="evidence" value="ECO:0007669"/>
    <property type="project" value="InterPro"/>
</dbReference>
<proteinExistence type="inferred from homology"/>
<dbReference type="Pfam" id="PF07993">
    <property type="entry name" value="NAD_binding_4"/>
    <property type="match status" value="1"/>
</dbReference>
<comment type="catalytic activity">
    <reaction evidence="16">
        <text>(S)-2-amino-6-oxohexanoate + NAD(+) + H2O = L-2-aminoadipate + NADH + 2 H(+)</text>
        <dbReference type="Rhea" id="RHEA:12308"/>
        <dbReference type="ChEBI" id="CHEBI:15377"/>
        <dbReference type="ChEBI" id="CHEBI:15378"/>
        <dbReference type="ChEBI" id="CHEBI:57540"/>
        <dbReference type="ChEBI" id="CHEBI:57945"/>
        <dbReference type="ChEBI" id="CHEBI:58321"/>
        <dbReference type="ChEBI" id="CHEBI:58672"/>
        <dbReference type="EC" id="1.2.1.31"/>
    </reaction>
</comment>
<accession>A0A1Y2G065</accession>
<evidence type="ECO:0000256" key="5">
    <source>
        <dbReference type="ARBA" id="ARBA00012913"/>
    </source>
</evidence>
<dbReference type="EMBL" id="MCGR01000004">
    <property type="protein sequence ID" value="ORY90064.1"/>
    <property type="molecule type" value="Genomic_DNA"/>
</dbReference>
<dbReference type="InterPro" id="IPR020806">
    <property type="entry name" value="PKS_PP-bd"/>
</dbReference>
<comment type="caution">
    <text evidence="20">The sequence shown here is derived from an EMBL/GenBank/DDBJ whole genome shotgun (WGS) entry which is preliminary data.</text>
</comment>
<evidence type="ECO:0000256" key="17">
    <source>
        <dbReference type="ARBA" id="ARBA00049537"/>
    </source>
</evidence>
<comment type="similarity">
    <text evidence="4">Belongs to the ATP-dependent AMP-binding enzyme family.</text>
</comment>
<evidence type="ECO:0000256" key="1">
    <source>
        <dbReference type="ARBA" id="ARBA00001957"/>
    </source>
</evidence>
<feature type="compositionally biased region" description="Acidic residues" evidence="18">
    <location>
        <begin position="57"/>
        <end position="70"/>
    </location>
</feature>
<keyword evidence="8" id="KW-0597">Phosphoprotein</keyword>
<dbReference type="Gene3D" id="1.10.1200.10">
    <property type="entry name" value="ACP-like"/>
    <property type="match status" value="1"/>
</dbReference>
<dbReference type="SUPFAM" id="SSF47336">
    <property type="entry name" value="ACP-like"/>
    <property type="match status" value="1"/>
</dbReference>
<evidence type="ECO:0000256" key="7">
    <source>
        <dbReference type="ARBA" id="ARBA00022450"/>
    </source>
</evidence>
<dbReference type="InterPro" id="IPR042099">
    <property type="entry name" value="ANL_N_sf"/>
</dbReference>
<dbReference type="InterPro" id="IPR036291">
    <property type="entry name" value="NAD(P)-bd_dom_sf"/>
</dbReference>
<evidence type="ECO:0000256" key="14">
    <source>
        <dbReference type="ARBA" id="ARBA00032195"/>
    </source>
</evidence>
<dbReference type="Gene3D" id="3.40.50.12780">
    <property type="entry name" value="N-terminal domain of ligase-like"/>
    <property type="match status" value="1"/>
</dbReference>
<dbReference type="PROSITE" id="PS00012">
    <property type="entry name" value="PHOSPHOPANTETHEINE"/>
    <property type="match status" value="1"/>
</dbReference>
<dbReference type="STRING" id="106004.A0A1Y2G065"/>
<evidence type="ECO:0000256" key="8">
    <source>
        <dbReference type="ARBA" id="ARBA00022553"/>
    </source>
</evidence>
<evidence type="ECO:0000256" key="3">
    <source>
        <dbReference type="ARBA" id="ARBA00004827"/>
    </source>
</evidence>
<dbReference type="UniPathway" id="UPA00033">
    <property type="reaction ID" value="UER00032"/>
</dbReference>
<comment type="catalytic activity">
    <reaction evidence="17">
        <text>(S)-2-amino-6-oxohexanoate + NADP(+) + H2O = L-2-aminoadipate + NADPH + 2 H(+)</text>
        <dbReference type="Rhea" id="RHEA:12304"/>
        <dbReference type="ChEBI" id="CHEBI:15377"/>
        <dbReference type="ChEBI" id="CHEBI:15378"/>
        <dbReference type="ChEBI" id="CHEBI:57783"/>
        <dbReference type="ChEBI" id="CHEBI:58321"/>
        <dbReference type="ChEBI" id="CHEBI:58349"/>
        <dbReference type="ChEBI" id="CHEBI:58672"/>
        <dbReference type="EC" id="1.2.1.31"/>
    </reaction>
</comment>
<dbReference type="EC" id="1.2.1.95" evidence="5"/>
<dbReference type="InterPro" id="IPR014397">
    <property type="entry name" value="Lys2"/>
</dbReference>
<evidence type="ECO:0000313" key="20">
    <source>
        <dbReference type="EMBL" id="ORY90064.1"/>
    </source>
</evidence>